<sequence>MFQIKRREALLTLPALALAGCGGGGAGSDIAESAAQAAAGVATETAKESVSSLSSPAATPAQFLLWDAGSGPSRDYWNVHLQLPWKNRNVGDWLDAAGVGQGAQPWAGFVVKALGPVTVDITALAARWVGTGENRGAFLRGSGVSASAFATWAGRLSATPPQLLVRTEQGEFACAGLVATLNPSTYRNLDTRQSAWHTARTPVMVQFDLSAVRGTVQQALMTLTCVDRDVRYAFNVGVFEVDAPRFQLGADAQASRMGIAAGGDAALRAHPAVLRMGDFSNLTRSGLFDELSFDSRNPYELLADPDAPGTVMFRGTLTPNANLSFNGVSQLLRGNPADPLRPALPALYEELYARLYIYLEPDWDSSVDINKMALGWDLRLGWWNDYAGGYWYSITGNGGRRGTGKRLFWPKGSSGAVQLYDRWGYEGHSVRMVAGLDPGDGSPYAELRPLQDYIYSLDQASDFGEVERLGNAVISKGRWHCLEQRIRINSVDSSLTDEWGNGEANPDGEIDTWLDGVLVAQRRGLRWRCHPEIGLRGPWINWYFGGRTRPTSTMHYRMNHFALATEYIGPRVG</sequence>
<dbReference type="Proteomes" id="UP001293718">
    <property type="component" value="Unassembled WGS sequence"/>
</dbReference>
<evidence type="ECO:0000313" key="3">
    <source>
        <dbReference type="Proteomes" id="UP001293718"/>
    </source>
</evidence>
<dbReference type="PROSITE" id="PS51257">
    <property type="entry name" value="PROKAR_LIPOPROTEIN"/>
    <property type="match status" value="1"/>
</dbReference>
<keyword evidence="1" id="KW-0732">Signal</keyword>
<accession>A0ABU5IRD6</accession>
<feature type="chain" id="PRO_5046866128" evidence="1">
    <location>
        <begin position="20"/>
        <end position="573"/>
    </location>
</feature>
<dbReference type="RefSeq" id="WP_322468602.1">
    <property type="nucleotide sequence ID" value="NZ_JAXOJX010000115.1"/>
</dbReference>
<proteinExistence type="predicted"/>
<keyword evidence="3" id="KW-1185">Reference proteome</keyword>
<evidence type="ECO:0000256" key="1">
    <source>
        <dbReference type="SAM" id="SignalP"/>
    </source>
</evidence>
<organism evidence="2 3">
    <name type="scientific">Azohydromonas lata</name>
    <dbReference type="NCBI Taxonomy" id="45677"/>
    <lineage>
        <taxon>Bacteria</taxon>
        <taxon>Pseudomonadati</taxon>
        <taxon>Pseudomonadota</taxon>
        <taxon>Betaproteobacteria</taxon>
        <taxon>Burkholderiales</taxon>
        <taxon>Sphaerotilaceae</taxon>
        <taxon>Azohydromonas</taxon>
    </lineage>
</organism>
<feature type="signal peptide" evidence="1">
    <location>
        <begin position="1"/>
        <end position="19"/>
    </location>
</feature>
<name>A0ABU5IRD6_9BURK</name>
<reference evidence="2 3" key="1">
    <citation type="submission" date="2023-11" db="EMBL/GenBank/DDBJ databases">
        <title>Draft genome of Azohydromonas lata strain H1 (DSM1123), a polyhydroxyalkanoate producer.</title>
        <authorList>
            <person name="Traversa D."/>
            <person name="D'Addabbo P."/>
            <person name="Pazzani C."/>
            <person name="Manzari C."/>
            <person name="Chiara M."/>
            <person name="Scrascia M."/>
        </authorList>
    </citation>
    <scope>NUCLEOTIDE SEQUENCE [LARGE SCALE GENOMIC DNA]</scope>
    <source>
        <strain evidence="2 3">H1</strain>
    </source>
</reference>
<dbReference type="Gene3D" id="2.60.120.200">
    <property type="match status" value="1"/>
</dbReference>
<dbReference type="EMBL" id="JAXOJX010000115">
    <property type="protein sequence ID" value="MDZ5461446.1"/>
    <property type="molecule type" value="Genomic_DNA"/>
</dbReference>
<protein>
    <submittedName>
        <fullName evidence="2">Uncharacterized protein</fullName>
    </submittedName>
</protein>
<gene>
    <name evidence="2" type="ORF">SM757_33205</name>
</gene>
<evidence type="ECO:0000313" key="2">
    <source>
        <dbReference type="EMBL" id="MDZ5461446.1"/>
    </source>
</evidence>
<comment type="caution">
    <text evidence="2">The sequence shown here is derived from an EMBL/GenBank/DDBJ whole genome shotgun (WGS) entry which is preliminary data.</text>
</comment>